<proteinExistence type="predicted"/>
<evidence type="ECO:0000313" key="1">
    <source>
        <dbReference type="EMBL" id="KPV44621.1"/>
    </source>
</evidence>
<dbReference type="Proteomes" id="UP000050482">
    <property type="component" value="Unassembled WGS sequence"/>
</dbReference>
<organism evidence="1 2">
    <name type="scientific">Alicyclobacillus ferrooxydans</name>
    <dbReference type="NCBI Taxonomy" id="471514"/>
    <lineage>
        <taxon>Bacteria</taxon>
        <taxon>Bacillati</taxon>
        <taxon>Bacillota</taxon>
        <taxon>Bacilli</taxon>
        <taxon>Bacillales</taxon>
        <taxon>Alicyclobacillaceae</taxon>
        <taxon>Alicyclobacillus</taxon>
    </lineage>
</organism>
<protein>
    <submittedName>
        <fullName evidence="1">Uncharacterized protein</fullName>
    </submittedName>
</protein>
<dbReference type="EMBL" id="LJCO01000030">
    <property type="protein sequence ID" value="KPV44621.1"/>
    <property type="molecule type" value="Genomic_DNA"/>
</dbReference>
<dbReference type="PATRIC" id="fig|471514.4.peg.4265"/>
<gene>
    <name evidence="1" type="ORF">AN477_06435</name>
</gene>
<dbReference type="OrthoDB" id="2375644at2"/>
<reference evidence="1 2" key="1">
    <citation type="submission" date="2015-09" db="EMBL/GenBank/DDBJ databases">
        <title>Draft genome sequence of Alicyclobacillus ferrooxydans DSM 22381.</title>
        <authorList>
            <person name="Hemp J."/>
        </authorList>
    </citation>
    <scope>NUCLEOTIDE SEQUENCE [LARGE SCALE GENOMIC DNA]</scope>
    <source>
        <strain evidence="1 2">TC-34</strain>
    </source>
</reference>
<keyword evidence="2" id="KW-1185">Reference proteome</keyword>
<dbReference type="AlphaFoldDB" id="A0A0N8PPL0"/>
<evidence type="ECO:0000313" key="2">
    <source>
        <dbReference type="Proteomes" id="UP000050482"/>
    </source>
</evidence>
<accession>A0A0N8PPL0</accession>
<name>A0A0N8PPL0_9BACL</name>
<sequence length="109" mass="12460">MDRTEHHTTMSDLDFSVQSKDIPILNTYQGQWALTGEGSVPENYWVVTIDGNGHPLAGHGTPQQFFDRANEMGWDCAYVAPYGRRVIGKDDGIELHEWIQDHRKKHISH</sequence>
<comment type="caution">
    <text evidence="1">The sequence shown here is derived from an EMBL/GenBank/DDBJ whole genome shotgun (WGS) entry which is preliminary data.</text>
</comment>
<dbReference type="RefSeq" id="WP_054968343.1">
    <property type="nucleotide sequence ID" value="NZ_LJCO01000030.1"/>
</dbReference>